<evidence type="ECO:0000313" key="2">
    <source>
        <dbReference type="RefSeq" id="XP_018825804.2"/>
    </source>
</evidence>
<reference evidence="2" key="1">
    <citation type="submission" date="2025-08" db="UniProtKB">
        <authorList>
            <consortium name="RefSeq"/>
        </authorList>
    </citation>
    <scope>IDENTIFICATION</scope>
    <source>
        <tissue evidence="2">Leaves</tissue>
    </source>
</reference>
<dbReference type="STRING" id="51240.A0A2I4F2D7"/>
<dbReference type="Proteomes" id="UP000235220">
    <property type="component" value="Chromosome 3"/>
</dbReference>
<dbReference type="Pfam" id="PF03101">
    <property type="entry name" value="FAR1"/>
    <property type="match status" value="1"/>
</dbReference>
<dbReference type="PANTHER" id="PTHR47718:SF7">
    <property type="entry name" value="PROTEIN FAR1-RELATED SEQUENCE"/>
    <property type="match status" value="1"/>
</dbReference>
<keyword evidence="1" id="KW-1185">Reference proteome</keyword>
<sequence>MDHSSRKRRQELLGCGVGSLKQRSGPCDRRGKIVVAEAELIQSDLVSEEREDGVNVKNGMNVEYGIDVENGMNVEDGVNVDGEVNPVSGPLEPVIGMLFDDVEDAKTFYKAYARRKSFAIRTNHTRLSKDKKKLCAVDYVCTRERFRRVTRKAKERTMPELVETKIGCKALMGIKKDGEKWIVNKFVLGHNHVLLTPRSASFLRGHRRVTNVQKKLIMTLNESGIPTKKIMSVLSKESGGDFNVGCIGNDVENYLGNKRRKKFEEGDVQRLYSYFLERQLKEPGFVFSMQIDKDGCMGSCFWADARSRATYQHFGDVITFDATYLTNIYKMPFVPFSGVNHHHQTIMFGCALLVNETTESYI</sequence>
<dbReference type="RefSeq" id="XP_018825804.2">
    <property type="nucleotide sequence ID" value="XM_018970259.2"/>
</dbReference>
<organism evidence="1 2">
    <name type="scientific">Juglans regia</name>
    <name type="common">English walnut</name>
    <dbReference type="NCBI Taxonomy" id="51240"/>
    <lineage>
        <taxon>Eukaryota</taxon>
        <taxon>Viridiplantae</taxon>
        <taxon>Streptophyta</taxon>
        <taxon>Embryophyta</taxon>
        <taxon>Tracheophyta</taxon>
        <taxon>Spermatophyta</taxon>
        <taxon>Magnoliopsida</taxon>
        <taxon>eudicotyledons</taxon>
        <taxon>Gunneridae</taxon>
        <taxon>Pentapetalae</taxon>
        <taxon>rosids</taxon>
        <taxon>fabids</taxon>
        <taxon>Fagales</taxon>
        <taxon>Juglandaceae</taxon>
        <taxon>Juglans</taxon>
    </lineage>
</organism>
<gene>
    <name evidence="2" type="primary">LOC108994865</name>
</gene>
<protein>
    <submittedName>
        <fullName evidence="2">Protein FAR1-RELATED SEQUENCE 5-like</fullName>
    </submittedName>
</protein>
<dbReference type="KEGG" id="jre:108994865"/>
<evidence type="ECO:0000313" key="1">
    <source>
        <dbReference type="Proteomes" id="UP000235220"/>
    </source>
</evidence>
<proteinExistence type="predicted"/>
<name>A0A2I4F2D7_JUGRE</name>
<dbReference type="InterPro" id="IPR004330">
    <property type="entry name" value="FAR1_DNA_bnd_dom"/>
</dbReference>
<dbReference type="AlphaFoldDB" id="A0A2I4F2D7"/>
<dbReference type="Pfam" id="PF10551">
    <property type="entry name" value="MULE"/>
    <property type="match status" value="1"/>
</dbReference>
<dbReference type="OrthoDB" id="1894539at2759"/>
<dbReference type="GeneID" id="108994865"/>
<accession>A0A2I4F2D7</accession>
<dbReference type="Gramene" id="Jr03_25920_p1">
    <property type="protein sequence ID" value="cds.Jr03_25920_p1"/>
    <property type="gene ID" value="Jr03_25920"/>
</dbReference>
<dbReference type="InterPro" id="IPR018289">
    <property type="entry name" value="MULE_transposase_dom"/>
</dbReference>
<dbReference type="PANTHER" id="PTHR47718">
    <property type="entry name" value="OS01G0519700 PROTEIN"/>
    <property type="match status" value="1"/>
</dbReference>